<protein>
    <submittedName>
        <fullName evidence="1">Uncharacterized protein</fullName>
    </submittedName>
</protein>
<proteinExistence type="predicted"/>
<evidence type="ECO:0000313" key="1">
    <source>
        <dbReference type="EMBL" id="QEE21489.1"/>
    </source>
</evidence>
<reference evidence="1 2" key="1">
    <citation type="journal article" date="2015" name="Int. J. Syst. Evol. Microbiol.">
        <title>Youhaiella tibetensis gen. nov., sp. nov., isolated from subsurface sediment.</title>
        <authorList>
            <person name="Wang Y.X."/>
            <person name="Huang F.Q."/>
            <person name="Nogi Y."/>
            <person name="Pang S.J."/>
            <person name="Wang P.K."/>
            <person name="Lv J."/>
        </authorList>
    </citation>
    <scope>NUCLEOTIDE SEQUENCE [LARGE SCALE GENOMIC DNA]</scope>
    <source>
        <strain evidence="2">fig4</strain>
    </source>
</reference>
<gene>
    <name evidence="1" type="ORF">FNA67_15415</name>
</gene>
<organism evidence="1 2">
    <name type="scientific">Paradevosia tibetensis</name>
    <dbReference type="NCBI Taxonomy" id="1447062"/>
    <lineage>
        <taxon>Bacteria</taxon>
        <taxon>Pseudomonadati</taxon>
        <taxon>Pseudomonadota</taxon>
        <taxon>Alphaproteobacteria</taxon>
        <taxon>Hyphomicrobiales</taxon>
        <taxon>Devosiaceae</taxon>
        <taxon>Paradevosia</taxon>
    </lineage>
</organism>
<dbReference type="Proteomes" id="UP000321062">
    <property type="component" value="Chromosome"/>
</dbReference>
<dbReference type="KEGG" id="yti:FNA67_15415"/>
<dbReference type="RefSeq" id="WP_147656754.1">
    <property type="nucleotide sequence ID" value="NZ_BMFM01000001.1"/>
</dbReference>
<name>A0A5B9DRT3_9HYPH</name>
<accession>A0A5B9DRT3</accession>
<dbReference type="AlphaFoldDB" id="A0A5B9DRT3"/>
<dbReference type="OrthoDB" id="7951222at2"/>
<sequence length="63" mass="7088">MLSRDAVLEGPLPAEIQALFRICNEPGYRPLPDMLRRLEAKGWIDTAGETHLVTLTGRTVIER</sequence>
<keyword evidence="2" id="KW-1185">Reference proteome</keyword>
<dbReference type="EMBL" id="CP041690">
    <property type="protein sequence ID" value="QEE21489.1"/>
    <property type="molecule type" value="Genomic_DNA"/>
</dbReference>
<evidence type="ECO:0000313" key="2">
    <source>
        <dbReference type="Proteomes" id="UP000321062"/>
    </source>
</evidence>